<evidence type="ECO:0000313" key="2">
    <source>
        <dbReference type="EMBL" id="CAK0866666.1"/>
    </source>
</evidence>
<evidence type="ECO:0000256" key="1">
    <source>
        <dbReference type="SAM" id="MobiDB-lite"/>
    </source>
</evidence>
<protein>
    <submittedName>
        <fullName evidence="2">Uncharacterized protein</fullName>
    </submittedName>
</protein>
<proteinExistence type="predicted"/>
<gene>
    <name evidence="2" type="ORF">PCOR1329_LOCUS53786</name>
</gene>
<name>A0ABN9V254_9DINO</name>
<dbReference type="Proteomes" id="UP001189429">
    <property type="component" value="Unassembled WGS sequence"/>
</dbReference>
<feature type="compositionally biased region" description="Basic and acidic residues" evidence="1">
    <location>
        <begin position="45"/>
        <end position="54"/>
    </location>
</feature>
<reference evidence="2" key="1">
    <citation type="submission" date="2023-10" db="EMBL/GenBank/DDBJ databases">
        <authorList>
            <person name="Chen Y."/>
            <person name="Shah S."/>
            <person name="Dougan E. K."/>
            <person name="Thang M."/>
            <person name="Chan C."/>
        </authorList>
    </citation>
    <scope>NUCLEOTIDE SEQUENCE [LARGE SCALE GENOMIC DNA]</scope>
</reference>
<sequence>MHDQKASPFCKYAGCLHGGGKEPENGHPHWRLLLPVAVGGALEGKGGRADDRPRPAFPQSGTRRAGRPGGPGGAGESREHVSLHDARESSVHLTWGGSEDEEEGGGGGGGGGGW</sequence>
<feature type="compositionally biased region" description="Gly residues" evidence="1">
    <location>
        <begin position="105"/>
        <end position="114"/>
    </location>
</feature>
<feature type="region of interest" description="Disordered" evidence="1">
    <location>
        <begin position="41"/>
        <end position="114"/>
    </location>
</feature>
<evidence type="ECO:0000313" key="3">
    <source>
        <dbReference type="Proteomes" id="UP001189429"/>
    </source>
</evidence>
<accession>A0ABN9V254</accession>
<dbReference type="EMBL" id="CAUYUJ010016560">
    <property type="protein sequence ID" value="CAK0866666.1"/>
    <property type="molecule type" value="Genomic_DNA"/>
</dbReference>
<organism evidence="2 3">
    <name type="scientific">Prorocentrum cordatum</name>
    <dbReference type="NCBI Taxonomy" id="2364126"/>
    <lineage>
        <taxon>Eukaryota</taxon>
        <taxon>Sar</taxon>
        <taxon>Alveolata</taxon>
        <taxon>Dinophyceae</taxon>
        <taxon>Prorocentrales</taxon>
        <taxon>Prorocentraceae</taxon>
        <taxon>Prorocentrum</taxon>
    </lineage>
</organism>
<keyword evidence="3" id="KW-1185">Reference proteome</keyword>
<feature type="compositionally biased region" description="Basic and acidic residues" evidence="1">
    <location>
        <begin position="76"/>
        <end position="90"/>
    </location>
</feature>
<comment type="caution">
    <text evidence="2">The sequence shown here is derived from an EMBL/GenBank/DDBJ whole genome shotgun (WGS) entry which is preliminary data.</text>
</comment>